<organism evidence="1 2">
    <name type="scientific">Armillaria luteobubalina</name>
    <dbReference type="NCBI Taxonomy" id="153913"/>
    <lineage>
        <taxon>Eukaryota</taxon>
        <taxon>Fungi</taxon>
        <taxon>Dikarya</taxon>
        <taxon>Basidiomycota</taxon>
        <taxon>Agaricomycotina</taxon>
        <taxon>Agaricomycetes</taxon>
        <taxon>Agaricomycetidae</taxon>
        <taxon>Agaricales</taxon>
        <taxon>Marasmiineae</taxon>
        <taxon>Physalacriaceae</taxon>
        <taxon>Armillaria</taxon>
    </lineage>
</organism>
<keyword evidence="2" id="KW-1185">Reference proteome</keyword>
<dbReference type="Proteomes" id="UP001175228">
    <property type="component" value="Unassembled WGS sequence"/>
</dbReference>
<gene>
    <name evidence="1" type="ORF">EDD18DRAFT_1118814</name>
</gene>
<evidence type="ECO:0000313" key="1">
    <source>
        <dbReference type="EMBL" id="KAK0472111.1"/>
    </source>
</evidence>
<proteinExistence type="predicted"/>
<sequence>MLEVETYVVDGRLSKVWKNLWPSIRAFLQSMNEHVEKTYLLFGKQCYTFQEILNEAVKCEAIFGDLYKGDRVVICSRTFPSDYIVFRACHPERPDKKEPIAPVLKRTSGLKLVLMRKWNIQGGREGLHHRHIPHFKTSFPELSNKDFGSSSKQTTQPSWAKCTLNCNTLLGPGYNSSEFVLLEQDVFCSLSGSPALPPTVAHFLILAGLIPALPLTV</sequence>
<dbReference type="EMBL" id="JAUEPU010000295">
    <property type="protein sequence ID" value="KAK0472111.1"/>
    <property type="molecule type" value="Genomic_DNA"/>
</dbReference>
<evidence type="ECO:0000313" key="2">
    <source>
        <dbReference type="Proteomes" id="UP001175228"/>
    </source>
</evidence>
<accession>A0AA39NUH5</accession>
<dbReference type="AlphaFoldDB" id="A0AA39NUH5"/>
<reference evidence="1" key="1">
    <citation type="submission" date="2023-06" db="EMBL/GenBank/DDBJ databases">
        <authorList>
            <consortium name="Lawrence Berkeley National Laboratory"/>
            <person name="Ahrendt S."/>
            <person name="Sahu N."/>
            <person name="Indic B."/>
            <person name="Wong-Bajracharya J."/>
            <person name="Merenyi Z."/>
            <person name="Ke H.-M."/>
            <person name="Monk M."/>
            <person name="Kocsube S."/>
            <person name="Drula E."/>
            <person name="Lipzen A."/>
            <person name="Balint B."/>
            <person name="Henrissat B."/>
            <person name="Andreopoulos B."/>
            <person name="Martin F.M."/>
            <person name="Harder C.B."/>
            <person name="Rigling D."/>
            <person name="Ford K.L."/>
            <person name="Foster G.D."/>
            <person name="Pangilinan J."/>
            <person name="Papanicolaou A."/>
            <person name="Barry K."/>
            <person name="LaButti K."/>
            <person name="Viragh M."/>
            <person name="Koriabine M."/>
            <person name="Yan M."/>
            <person name="Riley R."/>
            <person name="Champramary S."/>
            <person name="Plett K.L."/>
            <person name="Tsai I.J."/>
            <person name="Slot J."/>
            <person name="Sipos G."/>
            <person name="Plett J."/>
            <person name="Nagy L.G."/>
            <person name="Grigoriev I.V."/>
        </authorList>
    </citation>
    <scope>NUCLEOTIDE SEQUENCE</scope>
    <source>
        <strain evidence="1">HWK02</strain>
    </source>
</reference>
<comment type="caution">
    <text evidence="1">The sequence shown here is derived from an EMBL/GenBank/DDBJ whole genome shotgun (WGS) entry which is preliminary data.</text>
</comment>
<name>A0AA39NUH5_9AGAR</name>
<protein>
    <submittedName>
        <fullName evidence="1">Uncharacterized protein</fullName>
    </submittedName>
</protein>